<gene>
    <name evidence="3" type="ORF">P9271_07140</name>
</gene>
<feature type="compositionally biased region" description="Basic and acidic residues" evidence="1">
    <location>
        <begin position="170"/>
        <end position="180"/>
    </location>
</feature>
<reference evidence="3 4" key="1">
    <citation type="submission" date="2023-03" db="EMBL/GenBank/DDBJ databases">
        <title>Bacillus Genome Sequencing.</title>
        <authorList>
            <person name="Dunlap C."/>
        </authorList>
    </citation>
    <scope>NUCLEOTIDE SEQUENCE [LARGE SCALE GENOMIC DNA]</scope>
    <source>
        <strain evidence="3 4">NRS-1717</strain>
    </source>
</reference>
<dbReference type="EMBL" id="JARTFS010000005">
    <property type="protein sequence ID" value="MED4401108.1"/>
    <property type="molecule type" value="Genomic_DNA"/>
</dbReference>
<dbReference type="SMART" id="SM00257">
    <property type="entry name" value="LysM"/>
    <property type="match status" value="1"/>
</dbReference>
<evidence type="ECO:0000259" key="2">
    <source>
        <dbReference type="PROSITE" id="PS51782"/>
    </source>
</evidence>
<organism evidence="3 4">
    <name type="scientific">Metabacillus fastidiosus</name>
    <dbReference type="NCBI Taxonomy" id="1458"/>
    <lineage>
        <taxon>Bacteria</taxon>
        <taxon>Bacillati</taxon>
        <taxon>Bacillota</taxon>
        <taxon>Bacilli</taxon>
        <taxon>Bacillales</taxon>
        <taxon>Bacillaceae</taxon>
        <taxon>Metabacillus</taxon>
    </lineage>
</organism>
<feature type="region of interest" description="Disordered" evidence="1">
    <location>
        <begin position="170"/>
        <end position="215"/>
    </location>
</feature>
<evidence type="ECO:0000313" key="4">
    <source>
        <dbReference type="Proteomes" id="UP001342826"/>
    </source>
</evidence>
<accession>A0ABU6NVE3</accession>
<feature type="domain" description="LysM" evidence="2">
    <location>
        <begin position="235"/>
        <end position="279"/>
    </location>
</feature>
<feature type="non-terminal residue" evidence="3">
    <location>
        <position position="1"/>
    </location>
</feature>
<dbReference type="SUPFAM" id="SSF54106">
    <property type="entry name" value="LysM domain"/>
    <property type="match status" value="1"/>
</dbReference>
<dbReference type="RefSeq" id="WP_328015050.1">
    <property type="nucleotide sequence ID" value="NZ_JARTFS010000005.1"/>
</dbReference>
<dbReference type="PROSITE" id="PS51782">
    <property type="entry name" value="LYSM"/>
    <property type="match status" value="1"/>
</dbReference>
<name>A0ABU6NVE3_9BACI</name>
<dbReference type="InterPro" id="IPR036779">
    <property type="entry name" value="LysM_dom_sf"/>
</dbReference>
<feature type="compositionally biased region" description="Basic and acidic residues" evidence="1">
    <location>
        <begin position="192"/>
        <end position="207"/>
    </location>
</feature>
<feature type="compositionally biased region" description="Polar residues" evidence="1">
    <location>
        <begin position="181"/>
        <end position="191"/>
    </location>
</feature>
<proteinExistence type="predicted"/>
<feature type="region of interest" description="Disordered" evidence="1">
    <location>
        <begin position="74"/>
        <end position="134"/>
    </location>
</feature>
<evidence type="ECO:0000256" key="1">
    <source>
        <dbReference type="SAM" id="MobiDB-lite"/>
    </source>
</evidence>
<protein>
    <submittedName>
        <fullName evidence="3">LysM peptidoglycan-binding domain-containing protein</fullName>
    </submittedName>
</protein>
<dbReference type="Proteomes" id="UP001342826">
    <property type="component" value="Unassembled WGS sequence"/>
</dbReference>
<sequence length="286" mass="33700">VLEGHDREEKVEFVLEEHDREEKAELVLEGHDREEKVEFVLEEHDREEKAELIPAELNQEEKIELEFTRAAVEEENDKQTLPLIEEVEEKFNEEEESDDQLQSFYRDIEEEPLEEPDDSDREEENNLSLSEKIEREEIEQLVSSENLFFTATIEEEEESDEVFEIEVRKEPTEQIQKEQQEVQYSLLSQRDQPVKKEKAVEPPREEEPSSATSDNANYLASLFARDDEEDFSKLKICIVQQGETLDMICDRYDLTVQQIIRVNDFGADNDVYEGQILYIPAYSKTK</sequence>
<comment type="caution">
    <text evidence="3">The sequence shown here is derived from an EMBL/GenBank/DDBJ whole genome shotgun (WGS) entry which is preliminary data.</text>
</comment>
<dbReference type="CDD" id="cd00118">
    <property type="entry name" value="LysM"/>
    <property type="match status" value="1"/>
</dbReference>
<feature type="compositionally biased region" description="Acidic residues" evidence="1">
    <location>
        <begin position="85"/>
        <end position="99"/>
    </location>
</feature>
<dbReference type="InterPro" id="IPR018392">
    <property type="entry name" value="LysM"/>
</dbReference>
<feature type="compositionally biased region" description="Acidic residues" evidence="1">
    <location>
        <begin position="108"/>
        <end position="125"/>
    </location>
</feature>
<evidence type="ECO:0000313" key="3">
    <source>
        <dbReference type="EMBL" id="MED4401108.1"/>
    </source>
</evidence>
<dbReference type="Gene3D" id="3.10.350.10">
    <property type="entry name" value="LysM domain"/>
    <property type="match status" value="1"/>
</dbReference>
<keyword evidence="4" id="KW-1185">Reference proteome</keyword>
<dbReference type="Pfam" id="PF01476">
    <property type="entry name" value="LysM"/>
    <property type="match status" value="1"/>
</dbReference>